<accession>A0A9Q1FW07</accession>
<evidence type="ECO:0000313" key="2">
    <source>
        <dbReference type="EMBL" id="KAJ8368444.1"/>
    </source>
</evidence>
<dbReference type="EMBL" id="JAINUF010000003">
    <property type="protein sequence ID" value="KAJ8368444.1"/>
    <property type="molecule type" value="Genomic_DNA"/>
</dbReference>
<protein>
    <submittedName>
        <fullName evidence="2">Uncharacterized protein</fullName>
    </submittedName>
</protein>
<organism evidence="2 3">
    <name type="scientific">Synaphobranchus kaupii</name>
    <name type="common">Kaup's arrowtooth eel</name>
    <dbReference type="NCBI Taxonomy" id="118154"/>
    <lineage>
        <taxon>Eukaryota</taxon>
        <taxon>Metazoa</taxon>
        <taxon>Chordata</taxon>
        <taxon>Craniata</taxon>
        <taxon>Vertebrata</taxon>
        <taxon>Euteleostomi</taxon>
        <taxon>Actinopterygii</taxon>
        <taxon>Neopterygii</taxon>
        <taxon>Teleostei</taxon>
        <taxon>Anguilliformes</taxon>
        <taxon>Synaphobranchidae</taxon>
        <taxon>Synaphobranchus</taxon>
    </lineage>
</organism>
<feature type="region of interest" description="Disordered" evidence="1">
    <location>
        <begin position="131"/>
        <end position="166"/>
    </location>
</feature>
<reference evidence="2" key="1">
    <citation type="journal article" date="2023" name="Science">
        <title>Genome structures resolve the early diversification of teleost fishes.</title>
        <authorList>
            <person name="Parey E."/>
            <person name="Louis A."/>
            <person name="Montfort J."/>
            <person name="Bouchez O."/>
            <person name="Roques C."/>
            <person name="Iampietro C."/>
            <person name="Lluch J."/>
            <person name="Castinel A."/>
            <person name="Donnadieu C."/>
            <person name="Desvignes T."/>
            <person name="Floi Bucao C."/>
            <person name="Jouanno E."/>
            <person name="Wen M."/>
            <person name="Mejri S."/>
            <person name="Dirks R."/>
            <person name="Jansen H."/>
            <person name="Henkel C."/>
            <person name="Chen W.J."/>
            <person name="Zahm M."/>
            <person name="Cabau C."/>
            <person name="Klopp C."/>
            <person name="Thompson A.W."/>
            <person name="Robinson-Rechavi M."/>
            <person name="Braasch I."/>
            <person name="Lecointre G."/>
            <person name="Bobe J."/>
            <person name="Postlethwait J.H."/>
            <person name="Berthelot C."/>
            <person name="Roest Crollius H."/>
            <person name="Guiguen Y."/>
        </authorList>
    </citation>
    <scope>NUCLEOTIDE SEQUENCE</scope>
    <source>
        <strain evidence="2">WJC10195</strain>
    </source>
</reference>
<evidence type="ECO:0000256" key="1">
    <source>
        <dbReference type="SAM" id="MobiDB-lite"/>
    </source>
</evidence>
<proteinExistence type="predicted"/>
<gene>
    <name evidence="2" type="ORF">SKAU_G00084720</name>
</gene>
<dbReference type="AlphaFoldDB" id="A0A9Q1FW07"/>
<sequence length="178" mass="19605">MLLFKELKGNIRQFPTWQPIAPRHTAQPIPLRSVWQKIYTQVNKGRSKPKEQYIPGSQANLIDCGQSRAGLNLTAAAAHVPKIQSRAETRSSLPAAMLLRAGAILTPAALSHHRLSHTVTHVGGGGVYPDTSGALNFQGPVPRKRNRSLRRRRHRRRRGKQAVIPSMGNPGFCASNCI</sequence>
<dbReference type="Proteomes" id="UP001152622">
    <property type="component" value="Chromosome 3"/>
</dbReference>
<feature type="compositionally biased region" description="Basic residues" evidence="1">
    <location>
        <begin position="142"/>
        <end position="160"/>
    </location>
</feature>
<name>A0A9Q1FW07_SYNKA</name>
<evidence type="ECO:0000313" key="3">
    <source>
        <dbReference type="Proteomes" id="UP001152622"/>
    </source>
</evidence>
<keyword evidence="3" id="KW-1185">Reference proteome</keyword>
<comment type="caution">
    <text evidence="2">The sequence shown here is derived from an EMBL/GenBank/DDBJ whole genome shotgun (WGS) entry which is preliminary data.</text>
</comment>